<proteinExistence type="predicted"/>
<protein>
    <recommendedName>
        <fullName evidence="3">DUF1617 domain-containing protein</fullName>
    </recommendedName>
</protein>
<gene>
    <name evidence="1" type="ORF">Hs20B_06230</name>
</gene>
<name>A0A6A0B682_9LACT</name>
<keyword evidence="2" id="KW-1185">Reference proteome</keyword>
<accession>A0A6A0B682</accession>
<sequence length="136" mass="15537">MLTFNNEELVPIVNFLGTLELTPKVSRCRTKLVKKLMAKVEAFGADEKALLELYGERDEDGKLVESDSGYRLQVESASDYHAEYQDLLNENVNIDIAEIKDQIRLLVTALNELDIKLANQDAMIFDELMEKLEEEL</sequence>
<dbReference type="Proteomes" id="UP000475928">
    <property type="component" value="Unassembled WGS sequence"/>
</dbReference>
<evidence type="ECO:0000313" key="2">
    <source>
        <dbReference type="Proteomes" id="UP000475928"/>
    </source>
</evidence>
<dbReference type="AlphaFoldDB" id="A0A6A0B682"/>
<organism evidence="1 2">
    <name type="scientific">Pseudolactococcus insecticola</name>
    <dbReference type="NCBI Taxonomy" id="2709158"/>
    <lineage>
        <taxon>Bacteria</taxon>
        <taxon>Bacillati</taxon>
        <taxon>Bacillota</taxon>
        <taxon>Bacilli</taxon>
        <taxon>Lactobacillales</taxon>
        <taxon>Streptococcaceae</taxon>
        <taxon>Pseudolactococcus</taxon>
    </lineage>
</organism>
<dbReference type="EMBL" id="BLLH01000002">
    <property type="protein sequence ID" value="GFH40225.1"/>
    <property type="molecule type" value="Genomic_DNA"/>
</dbReference>
<evidence type="ECO:0000313" key="1">
    <source>
        <dbReference type="EMBL" id="GFH40225.1"/>
    </source>
</evidence>
<evidence type="ECO:0008006" key="3">
    <source>
        <dbReference type="Google" id="ProtNLM"/>
    </source>
</evidence>
<comment type="caution">
    <text evidence="1">The sequence shown here is derived from an EMBL/GenBank/DDBJ whole genome shotgun (WGS) entry which is preliminary data.</text>
</comment>
<dbReference type="Pfam" id="PF07761">
    <property type="entry name" value="DUF1617"/>
    <property type="match status" value="1"/>
</dbReference>
<dbReference type="RefSeq" id="WP_172355552.1">
    <property type="nucleotide sequence ID" value="NZ_BLLH01000002.1"/>
</dbReference>
<reference evidence="1 2" key="1">
    <citation type="submission" date="2020-02" db="EMBL/GenBank/DDBJ databases">
        <title>Draft genome sequence of Lactococcus sp. Hs20B0-1.</title>
        <authorList>
            <person name="Noda S."/>
            <person name="Yuki M."/>
            <person name="Ohkuma M."/>
        </authorList>
    </citation>
    <scope>NUCLEOTIDE SEQUENCE [LARGE SCALE GENOMIC DNA]</scope>
    <source>
        <strain evidence="1 2">Hs20B0-1</strain>
    </source>
</reference>
<dbReference type="InterPro" id="IPR011675">
    <property type="entry name" value="DUF1617"/>
</dbReference>